<comment type="caution">
    <text evidence="3">The sequence shown here is derived from an EMBL/GenBank/DDBJ whole genome shotgun (WGS) entry which is preliminary data.</text>
</comment>
<dbReference type="InterPro" id="IPR034139">
    <property type="entry name" value="TOPRIM_OLD"/>
</dbReference>
<dbReference type="GO" id="GO:0005524">
    <property type="term" value="F:ATP binding"/>
    <property type="evidence" value="ECO:0007669"/>
    <property type="project" value="InterPro"/>
</dbReference>
<reference evidence="3" key="1">
    <citation type="journal article" date="2012" name="Science">
        <title>Fermentation, hydrogen, and sulfur metabolism in multiple uncultivated bacterial phyla.</title>
        <authorList>
            <person name="Wrighton K.C."/>
            <person name="Thomas B.C."/>
            <person name="Sharon I."/>
            <person name="Miller C.S."/>
            <person name="Castelle C.J."/>
            <person name="VerBerkmoes N.C."/>
            <person name="Wilkins M.J."/>
            <person name="Hettich R.L."/>
            <person name="Lipton M.S."/>
            <person name="Williams K.H."/>
            <person name="Long P.E."/>
            <person name="Banfield J.F."/>
        </authorList>
    </citation>
    <scope>NUCLEOTIDE SEQUENCE [LARGE SCALE GENOMIC DNA]</scope>
</reference>
<sequence length="643" mass="76802">MQLTDIKISNILSYPYHPDLSKIEGVKFYNRDNNNVNVLIWPNGAGKSWFLRIIKQILKIGLMNDYIYDKSYISSSKNSNQTIQISEQWIDSLHKHFNFSDKDSQVIIKFILTQHDYDNMQYIAEHINILHMLIKKYSTLDFQYPVFSSEEINSIPSSFILECLFDFDAKKIHIDEKKLSFQGQFVLLYLRTIELVQICVNIYNEFERKDSEEPLLHLKNGIWFIGMNRSLKKVSNTIDPYAWNTLIWDKMLSDYHSYLGFYLCARKIRNIISDHTTLKMTPDDIKNYPKKLEQSEFYTGLVFIIKKYFNRRLNIRYTDDLLTFELIDVFGNQIAFSELSDGEQSLLSMIFVMYGYDLGHGMLIVDEPEIHFHPQMQRSFSRMIERINHNIGTQFILSTYSPLFINESNIWNVYRFSKINGETKVKNPFFTLSSDETTLLHLLKFENLSKIFFVNKIILVEGETDAYFFEFYLTYLHTLPEWKEKITDYEIININGKWSYKVWNKFLARFGLQSFFIGDRDNIVDYGFMTQSDLVYYYKQAKTHYASLKKSWKTHRHYNKLVDTIKNVFPQKYKYLVTNIDTLYKQNTFILKNWDIETYLGMTEKWLENTVNFCHYNFKQRLENKNFDACREEFATIFSTIFK</sequence>
<dbReference type="GO" id="GO:0016887">
    <property type="term" value="F:ATP hydrolysis activity"/>
    <property type="evidence" value="ECO:0007669"/>
    <property type="project" value="InterPro"/>
</dbReference>
<name>K1XID3_9BACT</name>
<dbReference type="EMBL" id="AMFJ01036152">
    <property type="protein sequence ID" value="EKD24922.1"/>
    <property type="molecule type" value="Genomic_DNA"/>
</dbReference>
<proteinExistence type="predicted"/>
<feature type="domain" description="OLD protein-like TOPRIM" evidence="2">
    <location>
        <begin position="452"/>
        <end position="521"/>
    </location>
</feature>
<dbReference type="InterPro" id="IPR003959">
    <property type="entry name" value="ATPase_AAA_core"/>
</dbReference>
<evidence type="ECO:0000259" key="1">
    <source>
        <dbReference type="Pfam" id="PF13304"/>
    </source>
</evidence>
<dbReference type="InterPro" id="IPR027417">
    <property type="entry name" value="P-loop_NTPase"/>
</dbReference>
<accession>K1XID3</accession>
<gene>
    <name evidence="3" type="ORF">ACD_80C00145G0056</name>
</gene>
<evidence type="ECO:0000259" key="2">
    <source>
        <dbReference type="Pfam" id="PF20469"/>
    </source>
</evidence>
<protein>
    <submittedName>
        <fullName evidence="3">Uncharacterized protein</fullName>
    </submittedName>
</protein>
<dbReference type="Gene3D" id="3.40.50.300">
    <property type="entry name" value="P-loop containing nucleotide triphosphate hydrolases"/>
    <property type="match status" value="1"/>
</dbReference>
<dbReference type="Pfam" id="PF20469">
    <property type="entry name" value="OLD-like_TOPRIM"/>
    <property type="match status" value="1"/>
</dbReference>
<organism evidence="3">
    <name type="scientific">uncultured bacterium</name>
    <name type="common">gcode 4</name>
    <dbReference type="NCBI Taxonomy" id="1234023"/>
    <lineage>
        <taxon>Bacteria</taxon>
        <taxon>environmental samples</taxon>
    </lineage>
</organism>
<dbReference type="InterPro" id="IPR051396">
    <property type="entry name" value="Bact_Antivir_Def_Nuclease"/>
</dbReference>
<evidence type="ECO:0000313" key="3">
    <source>
        <dbReference type="EMBL" id="EKD24922.1"/>
    </source>
</evidence>
<dbReference type="AlphaFoldDB" id="K1XID3"/>
<dbReference type="SUPFAM" id="SSF52540">
    <property type="entry name" value="P-loop containing nucleoside triphosphate hydrolases"/>
    <property type="match status" value="1"/>
</dbReference>
<feature type="domain" description="ATPase AAA-type core" evidence="1">
    <location>
        <begin position="322"/>
        <end position="406"/>
    </location>
</feature>
<dbReference type="PANTHER" id="PTHR43581:SF4">
    <property type="entry name" value="ATP_GTP PHOSPHATASE"/>
    <property type="match status" value="1"/>
</dbReference>
<dbReference type="Pfam" id="PF13304">
    <property type="entry name" value="AAA_21"/>
    <property type="match status" value="1"/>
</dbReference>
<dbReference type="PANTHER" id="PTHR43581">
    <property type="entry name" value="ATP/GTP PHOSPHATASE"/>
    <property type="match status" value="1"/>
</dbReference>